<keyword evidence="1" id="KW-0812">Transmembrane</keyword>
<sequence>MAVAVEVPAEWRVSDGTVPLTDVARTAACSYTSIDQAARKGLVEIARQGGHGNTRHITVGEALFLVAVAAVAAAATMNFCDMLRAVRQAGATMTAEGLIIPVKGLG</sequence>
<proteinExistence type="predicted"/>
<evidence type="ECO:0000313" key="3">
    <source>
        <dbReference type="Proteomes" id="UP001183809"/>
    </source>
</evidence>
<dbReference type="Proteomes" id="UP001183809">
    <property type="component" value="Unassembled WGS sequence"/>
</dbReference>
<gene>
    <name evidence="2" type="ORF">RM764_43285</name>
</gene>
<evidence type="ECO:0000256" key="1">
    <source>
        <dbReference type="SAM" id="Phobius"/>
    </source>
</evidence>
<feature type="transmembrane region" description="Helical" evidence="1">
    <location>
        <begin position="62"/>
        <end position="80"/>
    </location>
</feature>
<keyword evidence="1" id="KW-1133">Transmembrane helix</keyword>
<reference evidence="3" key="1">
    <citation type="submission" date="2023-07" db="EMBL/GenBank/DDBJ databases">
        <title>30 novel species of actinomycetes from the DSMZ collection.</title>
        <authorList>
            <person name="Nouioui I."/>
        </authorList>
    </citation>
    <scope>NUCLEOTIDE SEQUENCE [LARGE SCALE GENOMIC DNA]</scope>
    <source>
        <strain evidence="3">DSM 41699</strain>
    </source>
</reference>
<comment type="caution">
    <text evidence="2">The sequence shown here is derived from an EMBL/GenBank/DDBJ whole genome shotgun (WGS) entry which is preliminary data.</text>
</comment>
<protein>
    <submittedName>
        <fullName evidence="2">Uncharacterized protein</fullName>
    </submittedName>
</protein>
<keyword evidence="1" id="KW-0472">Membrane</keyword>
<evidence type="ECO:0000313" key="2">
    <source>
        <dbReference type="EMBL" id="MDT0469686.1"/>
    </source>
</evidence>
<organism evidence="2 3">
    <name type="scientific">Streptomyces gibsoniae</name>
    <dbReference type="NCBI Taxonomy" id="3075529"/>
    <lineage>
        <taxon>Bacteria</taxon>
        <taxon>Bacillati</taxon>
        <taxon>Actinomycetota</taxon>
        <taxon>Actinomycetes</taxon>
        <taxon>Kitasatosporales</taxon>
        <taxon>Streptomycetaceae</taxon>
        <taxon>Streptomyces</taxon>
    </lineage>
</organism>
<dbReference type="EMBL" id="JAVREY010000122">
    <property type="protein sequence ID" value="MDT0469686.1"/>
    <property type="molecule type" value="Genomic_DNA"/>
</dbReference>
<keyword evidence="3" id="KW-1185">Reference proteome</keyword>
<accession>A0ABU2U8X8</accession>
<name>A0ABU2U8X8_9ACTN</name>